<reference evidence="1 2" key="1">
    <citation type="journal article" date="2013" name="Proc. Natl. Acad. Sci. U.S.A.">
        <title>Genome of an arbuscular mycorrhizal fungus provides insight into the oldest plant symbiosis.</title>
        <authorList>
            <person name="Tisserant E."/>
            <person name="Malbreil M."/>
            <person name="Kuo A."/>
            <person name="Kohler A."/>
            <person name="Symeonidi A."/>
            <person name="Balestrini R."/>
            <person name="Charron P."/>
            <person name="Duensing N."/>
            <person name="Frei Dit Frey N."/>
            <person name="Gianinazzi-Pearson V."/>
            <person name="Gilbert L.B."/>
            <person name="Handa Y."/>
            <person name="Herr J.R."/>
            <person name="Hijri M."/>
            <person name="Koul R."/>
            <person name="Kawaguchi M."/>
            <person name="Krajinski F."/>
            <person name="Lammers P.J."/>
            <person name="Masclaux F.G."/>
            <person name="Murat C."/>
            <person name="Morin E."/>
            <person name="Ndikumana S."/>
            <person name="Pagni M."/>
            <person name="Petitpierre D."/>
            <person name="Requena N."/>
            <person name="Rosikiewicz P."/>
            <person name="Riley R."/>
            <person name="Saito K."/>
            <person name="San Clemente H."/>
            <person name="Shapiro H."/>
            <person name="van Tuinen D."/>
            <person name="Becard G."/>
            <person name="Bonfante P."/>
            <person name="Paszkowski U."/>
            <person name="Shachar-Hill Y.Y."/>
            <person name="Tuskan G.A."/>
            <person name="Young P.W."/>
            <person name="Sanders I.R."/>
            <person name="Henrissat B."/>
            <person name="Rensing S.A."/>
            <person name="Grigoriev I.V."/>
            <person name="Corradi N."/>
            <person name="Roux C."/>
            <person name="Martin F."/>
        </authorList>
    </citation>
    <scope>NUCLEOTIDE SEQUENCE [LARGE SCALE GENOMIC DNA]</scope>
    <source>
        <strain evidence="1 2">DAOM 197198</strain>
    </source>
</reference>
<proteinExistence type="predicted"/>
<evidence type="ECO:0000313" key="2">
    <source>
        <dbReference type="Proteomes" id="UP000018888"/>
    </source>
</evidence>
<accession>A0A2P4PJC5</accession>
<reference evidence="1 2" key="2">
    <citation type="journal article" date="2018" name="New Phytol.">
        <title>High intraspecific genome diversity in the model arbuscular mycorrhizal symbiont Rhizophagus irregularis.</title>
        <authorList>
            <person name="Chen E.C.H."/>
            <person name="Morin E."/>
            <person name="Beaudet D."/>
            <person name="Noel J."/>
            <person name="Yildirir G."/>
            <person name="Ndikumana S."/>
            <person name="Charron P."/>
            <person name="St-Onge C."/>
            <person name="Giorgi J."/>
            <person name="Kruger M."/>
            <person name="Marton T."/>
            <person name="Ropars J."/>
            <person name="Grigoriev I.V."/>
            <person name="Hainaut M."/>
            <person name="Henrissat B."/>
            <person name="Roux C."/>
            <person name="Martin F."/>
            <person name="Corradi N."/>
        </authorList>
    </citation>
    <scope>NUCLEOTIDE SEQUENCE [LARGE SCALE GENOMIC DNA]</scope>
    <source>
        <strain evidence="1 2">DAOM 197198</strain>
    </source>
</reference>
<evidence type="ECO:0000313" key="1">
    <source>
        <dbReference type="EMBL" id="POG65483.1"/>
    </source>
</evidence>
<comment type="caution">
    <text evidence="1">The sequence shown here is derived from an EMBL/GenBank/DDBJ whole genome shotgun (WGS) entry which is preliminary data.</text>
</comment>
<name>A0A2P4PJC5_RHIID</name>
<gene>
    <name evidence="1" type="ORF">GLOIN_2v1666255</name>
</gene>
<organism evidence="1 2">
    <name type="scientific">Rhizophagus irregularis (strain DAOM 181602 / DAOM 197198 / MUCL 43194)</name>
    <name type="common">Arbuscular mycorrhizal fungus</name>
    <name type="synonym">Glomus intraradices</name>
    <dbReference type="NCBI Taxonomy" id="747089"/>
    <lineage>
        <taxon>Eukaryota</taxon>
        <taxon>Fungi</taxon>
        <taxon>Fungi incertae sedis</taxon>
        <taxon>Mucoromycota</taxon>
        <taxon>Glomeromycotina</taxon>
        <taxon>Glomeromycetes</taxon>
        <taxon>Glomerales</taxon>
        <taxon>Glomeraceae</taxon>
        <taxon>Rhizophagus</taxon>
    </lineage>
</organism>
<keyword evidence="2" id="KW-1185">Reference proteome</keyword>
<protein>
    <submittedName>
        <fullName evidence="1">Uncharacterized protein</fullName>
    </submittedName>
</protein>
<dbReference type="Proteomes" id="UP000018888">
    <property type="component" value="Unassembled WGS sequence"/>
</dbReference>
<dbReference type="AlphaFoldDB" id="A0A2P4PJC5"/>
<sequence>MKIKHLHHFQKHQKIIILWLKFIYVNCIKILKKPFIGIKNRQKMEINLHNFI</sequence>
<dbReference type="EMBL" id="AUPC02000213">
    <property type="protein sequence ID" value="POG65483.1"/>
    <property type="molecule type" value="Genomic_DNA"/>
</dbReference>